<dbReference type="GO" id="GO:0005886">
    <property type="term" value="C:plasma membrane"/>
    <property type="evidence" value="ECO:0007669"/>
    <property type="project" value="UniProtKB-SubCell"/>
</dbReference>
<dbReference type="AlphaFoldDB" id="K6DQW6"/>
<dbReference type="SUPFAM" id="SSF55874">
    <property type="entry name" value="ATPase domain of HSP90 chaperone/DNA topoisomerase II/histidine kinase"/>
    <property type="match status" value="1"/>
</dbReference>
<comment type="caution">
    <text evidence="15">The sequence shown here is derived from an EMBL/GenBank/DDBJ whole genome shotgun (WGS) entry which is preliminary data.</text>
</comment>
<evidence type="ECO:0000259" key="14">
    <source>
        <dbReference type="PROSITE" id="PS50885"/>
    </source>
</evidence>
<evidence type="ECO:0000256" key="5">
    <source>
        <dbReference type="ARBA" id="ARBA00022553"/>
    </source>
</evidence>
<dbReference type="EC" id="2.7.13.3" evidence="3"/>
<evidence type="ECO:0000256" key="11">
    <source>
        <dbReference type="ARBA" id="ARBA00023136"/>
    </source>
</evidence>
<dbReference type="InterPro" id="IPR036097">
    <property type="entry name" value="HisK_dim/P_sf"/>
</dbReference>
<dbReference type="Pfam" id="PF00672">
    <property type="entry name" value="HAMP"/>
    <property type="match status" value="1"/>
</dbReference>
<dbReference type="Gene3D" id="1.10.287.130">
    <property type="match status" value="1"/>
</dbReference>
<dbReference type="PANTHER" id="PTHR42878:SF7">
    <property type="entry name" value="SENSOR HISTIDINE KINASE GLRK"/>
    <property type="match status" value="1"/>
</dbReference>
<keyword evidence="5" id="KW-0597">Phosphoprotein</keyword>
<evidence type="ECO:0000256" key="1">
    <source>
        <dbReference type="ARBA" id="ARBA00000085"/>
    </source>
</evidence>
<evidence type="ECO:0000313" key="16">
    <source>
        <dbReference type="Proteomes" id="UP000006315"/>
    </source>
</evidence>
<keyword evidence="4" id="KW-1003">Cell membrane</keyword>
<evidence type="ECO:0000259" key="13">
    <source>
        <dbReference type="PROSITE" id="PS50109"/>
    </source>
</evidence>
<evidence type="ECO:0000256" key="7">
    <source>
        <dbReference type="ARBA" id="ARBA00022741"/>
    </source>
</evidence>
<dbReference type="SMART" id="SM00388">
    <property type="entry name" value="HisKA"/>
    <property type="match status" value="1"/>
</dbReference>
<protein>
    <recommendedName>
        <fullName evidence="3">histidine kinase</fullName>
        <ecNumber evidence="3">2.7.13.3</ecNumber>
    </recommendedName>
</protein>
<dbReference type="InterPro" id="IPR003661">
    <property type="entry name" value="HisK_dim/P_dom"/>
</dbReference>
<dbReference type="InterPro" id="IPR005467">
    <property type="entry name" value="His_kinase_dom"/>
</dbReference>
<dbReference type="GO" id="GO:0030295">
    <property type="term" value="F:protein kinase activator activity"/>
    <property type="evidence" value="ECO:0007669"/>
    <property type="project" value="TreeGrafter"/>
</dbReference>
<organism evidence="15 16">
    <name type="scientific">Schinkia azotoformans LMG 9581</name>
    <dbReference type="NCBI Taxonomy" id="1131731"/>
    <lineage>
        <taxon>Bacteria</taxon>
        <taxon>Bacillati</taxon>
        <taxon>Bacillota</taxon>
        <taxon>Bacilli</taxon>
        <taxon>Bacillales</taxon>
        <taxon>Bacillaceae</taxon>
        <taxon>Calidifontibacillus/Schinkia group</taxon>
        <taxon>Schinkia</taxon>
    </lineage>
</organism>
<comment type="catalytic activity">
    <reaction evidence="1">
        <text>ATP + protein L-histidine = ADP + protein N-phospho-L-histidine.</text>
        <dbReference type="EC" id="2.7.13.3"/>
    </reaction>
</comment>
<dbReference type="SUPFAM" id="SSF158472">
    <property type="entry name" value="HAMP domain-like"/>
    <property type="match status" value="1"/>
</dbReference>
<keyword evidence="6" id="KW-0808">Transferase</keyword>
<dbReference type="Proteomes" id="UP000006315">
    <property type="component" value="Unassembled WGS sequence"/>
</dbReference>
<dbReference type="GO" id="GO:0007234">
    <property type="term" value="P:osmosensory signaling via phosphorelay pathway"/>
    <property type="evidence" value="ECO:0007669"/>
    <property type="project" value="TreeGrafter"/>
</dbReference>
<dbReference type="FunFam" id="1.10.287.130:FF:000001">
    <property type="entry name" value="Two-component sensor histidine kinase"/>
    <property type="match status" value="1"/>
</dbReference>
<proteinExistence type="predicted"/>
<dbReference type="InterPro" id="IPR003594">
    <property type="entry name" value="HATPase_dom"/>
</dbReference>
<dbReference type="InterPro" id="IPR003660">
    <property type="entry name" value="HAMP_dom"/>
</dbReference>
<dbReference type="CDD" id="cd00082">
    <property type="entry name" value="HisKA"/>
    <property type="match status" value="1"/>
</dbReference>
<feature type="transmembrane region" description="Helical" evidence="12">
    <location>
        <begin position="170"/>
        <end position="189"/>
    </location>
</feature>
<feature type="domain" description="Histidine kinase" evidence="13">
    <location>
        <begin position="254"/>
        <end position="471"/>
    </location>
</feature>
<dbReference type="FunFam" id="3.30.565.10:FF:000006">
    <property type="entry name" value="Sensor histidine kinase WalK"/>
    <property type="match status" value="1"/>
</dbReference>
<sequence>MRFKKMDKISLSLEQKLWIIVSIVMLTGIAVSYGMYHYLYKKIYVEDVETNLRQEGFQLANEYTGGELTPELQEKIEWYNNISRSEVVMVNDPKELSACLPFDVNHQTLIGAEDRERLINGESVTKIGYEKQFDRNIMGVIVPLLDEKRLKGIIYLYIPLATLNEVFEEASLIITIISLIFSLFALLFGKRIVKKLTTPLNEMERVAYQMSKGDYSEKVHVYSNDEIGRLGMAFNQMSEAINEEDERRKEFLGNVSHELRTPISYIKGYSEAILDGTISEKEEAIKYMQLINREAGRMQRLVHDLLDLARLEKKSLPMKIQPIALAQLIEESLEKFEPFLREKKLSFEKKLDPDIIIMGDQDRIEQVIQNITENAVRYSPENSFIRVSLEKSKGNTCTIAIKDNGIGIPKKDIHRIGERFFRIDKARTRVYGGTGLGIAIVQKIVQLHEGNFYIESEEGVGTTVFIKLPII</sequence>
<evidence type="ECO:0000313" key="15">
    <source>
        <dbReference type="EMBL" id="EKN63191.1"/>
    </source>
</evidence>
<keyword evidence="10" id="KW-0902">Two-component regulatory system</keyword>
<name>K6DQW6_SCHAZ</name>
<dbReference type="InterPro" id="IPR004358">
    <property type="entry name" value="Sig_transdc_His_kin-like_C"/>
</dbReference>
<evidence type="ECO:0000256" key="4">
    <source>
        <dbReference type="ARBA" id="ARBA00022475"/>
    </source>
</evidence>
<evidence type="ECO:0000256" key="2">
    <source>
        <dbReference type="ARBA" id="ARBA00004651"/>
    </source>
</evidence>
<comment type="subcellular location">
    <subcellularLocation>
        <location evidence="2">Cell membrane</location>
        <topology evidence="2">Multi-pass membrane protein</topology>
    </subcellularLocation>
</comment>
<dbReference type="GO" id="GO:0000155">
    <property type="term" value="F:phosphorelay sensor kinase activity"/>
    <property type="evidence" value="ECO:0007669"/>
    <property type="project" value="InterPro"/>
</dbReference>
<keyword evidence="12" id="KW-1133">Transmembrane helix</keyword>
<dbReference type="SUPFAM" id="SSF47384">
    <property type="entry name" value="Homodimeric domain of signal transducing histidine kinase"/>
    <property type="match status" value="1"/>
</dbReference>
<keyword evidence="16" id="KW-1185">Reference proteome</keyword>
<accession>K6DQW6</accession>
<keyword evidence="7" id="KW-0547">Nucleotide-binding</keyword>
<gene>
    <name evidence="15" type="ORF">BAZO_18101</name>
</gene>
<feature type="domain" description="HAMP" evidence="14">
    <location>
        <begin position="194"/>
        <end position="246"/>
    </location>
</feature>
<evidence type="ECO:0000256" key="3">
    <source>
        <dbReference type="ARBA" id="ARBA00012438"/>
    </source>
</evidence>
<dbReference type="GO" id="GO:0000156">
    <property type="term" value="F:phosphorelay response regulator activity"/>
    <property type="evidence" value="ECO:0007669"/>
    <property type="project" value="TreeGrafter"/>
</dbReference>
<keyword evidence="8 15" id="KW-0418">Kinase</keyword>
<dbReference type="Gene3D" id="6.10.340.10">
    <property type="match status" value="1"/>
</dbReference>
<keyword evidence="11 12" id="KW-0472">Membrane</keyword>
<dbReference type="CDD" id="cd06225">
    <property type="entry name" value="HAMP"/>
    <property type="match status" value="1"/>
</dbReference>
<dbReference type="PANTHER" id="PTHR42878">
    <property type="entry name" value="TWO-COMPONENT HISTIDINE KINASE"/>
    <property type="match status" value="1"/>
</dbReference>
<dbReference type="STRING" id="1131731.BAZO_18101"/>
<dbReference type="PRINTS" id="PR00344">
    <property type="entry name" value="BCTRLSENSOR"/>
</dbReference>
<dbReference type="Pfam" id="PF02518">
    <property type="entry name" value="HATPase_c"/>
    <property type="match status" value="1"/>
</dbReference>
<dbReference type="InterPro" id="IPR036890">
    <property type="entry name" value="HATPase_C_sf"/>
</dbReference>
<dbReference type="CDD" id="cd00075">
    <property type="entry name" value="HATPase"/>
    <property type="match status" value="1"/>
</dbReference>
<dbReference type="InterPro" id="IPR050351">
    <property type="entry name" value="BphY/WalK/GraS-like"/>
</dbReference>
<dbReference type="PATRIC" id="fig|1131731.3.peg.3692"/>
<evidence type="ECO:0000256" key="6">
    <source>
        <dbReference type="ARBA" id="ARBA00022679"/>
    </source>
</evidence>
<keyword evidence="9" id="KW-0067">ATP-binding</keyword>
<dbReference type="Gene3D" id="3.30.565.10">
    <property type="entry name" value="Histidine kinase-like ATPase, C-terminal domain"/>
    <property type="match status" value="1"/>
</dbReference>
<dbReference type="Pfam" id="PF00512">
    <property type="entry name" value="HisKA"/>
    <property type="match status" value="1"/>
</dbReference>
<dbReference type="SMART" id="SM00387">
    <property type="entry name" value="HATPase_c"/>
    <property type="match status" value="1"/>
</dbReference>
<evidence type="ECO:0000256" key="8">
    <source>
        <dbReference type="ARBA" id="ARBA00022777"/>
    </source>
</evidence>
<evidence type="ECO:0000256" key="10">
    <source>
        <dbReference type="ARBA" id="ARBA00023012"/>
    </source>
</evidence>
<dbReference type="PROSITE" id="PS50885">
    <property type="entry name" value="HAMP"/>
    <property type="match status" value="1"/>
</dbReference>
<dbReference type="EMBL" id="AJLR01000147">
    <property type="protein sequence ID" value="EKN63191.1"/>
    <property type="molecule type" value="Genomic_DNA"/>
</dbReference>
<feature type="transmembrane region" description="Helical" evidence="12">
    <location>
        <begin position="16"/>
        <end position="36"/>
    </location>
</feature>
<evidence type="ECO:0000256" key="9">
    <source>
        <dbReference type="ARBA" id="ARBA00022840"/>
    </source>
</evidence>
<dbReference type="GO" id="GO:0005524">
    <property type="term" value="F:ATP binding"/>
    <property type="evidence" value="ECO:0007669"/>
    <property type="project" value="UniProtKB-KW"/>
</dbReference>
<dbReference type="PROSITE" id="PS50109">
    <property type="entry name" value="HIS_KIN"/>
    <property type="match status" value="1"/>
</dbReference>
<dbReference type="SMART" id="SM00304">
    <property type="entry name" value="HAMP"/>
    <property type="match status" value="1"/>
</dbReference>
<keyword evidence="12" id="KW-0812">Transmembrane</keyword>
<evidence type="ECO:0000256" key="12">
    <source>
        <dbReference type="SAM" id="Phobius"/>
    </source>
</evidence>
<reference evidence="15 16" key="1">
    <citation type="journal article" date="2012" name="Front. Microbiol.">
        <title>Redundancy and modularity in membrane-associated dissimilatory nitrate reduction in Bacillus.</title>
        <authorList>
            <person name="Heylen K."/>
            <person name="Keltjens J."/>
        </authorList>
    </citation>
    <scope>NUCLEOTIDE SEQUENCE [LARGE SCALE GENOMIC DNA]</scope>
    <source>
        <strain evidence="15 16">LMG 9581</strain>
    </source>
</reference>